<dbReference type="InterPro" id="IPR041599">
    <property type="entry name" value="Gp138_N"/>
</dbReference>
<keyword evidence="3" id="KW-1185">Reference proteome</keyword>
<reference evidence="3" key="1">
    <citation type="submission" date="2018-09" db="EMBL/GenBank/DDBJ databases">
        <authorList>
            <person name="Tuo L."/>
        </authorList>
    </citation>
    <scope>NUCLEOTIDE SEQUENCE [LARGE SCALE GENOMIC DNA]</scope>
    <source>
        <strain evidence="3">M2BS4Y-1</strain>
    </source>
</reference>
<dbReference type="InterPro" id="IPR037026">
    <property type="entry name" value="Vgr_OB-fold_dom_sf"/>
</dbReference>
<evidence type="ECO:0000313" key="3">
    <source>
        <dbReference type="Proteomes" id="UP000265750"/>
    </source>
</evidence>
<dbReference type="Pfam" id="PF18352">
    <property type="entry name" value="Gp138_N"/>
    <property type="match status" value="1"/>
</dbReference>
<name>A0A3A1WNP1_9HYPH</name>
<protein>
    <recommendedName>
        <fullName evidence="1">Phage protein Gp138 N-terminal domain-containing protein</fullName>
    </recommendedName>
</protein>
<dbReference type="Gene3D" id="2.40.50.230">
    <property type="entry name" value="Gp5 N-terminal domain"/>
    <property type="match status" value="1"/>
</dbReference>
<proteinExistence type="predicted"/>
<dbReference type="EMBL" id="QYRN01000017">
    <property type="protein sequence ID" value="RIX97166.1"/>
    <property type="molecule type" value="Genomic_DNA"/>
</dbReference>
<gene>
    <name evidence="2" type="ORF">D3218_19080</name>
</gene>
<dbReference type="OrthoDB" id="1903830at2"/>
<accession>A0A3A1WNP1</accession>
<evidence type="ECO:0000259" key="1">
    <source>
        <dbReference type="Pfam" id="PF18352"/>
    </source>
</evidence>
<sequence length="224" mass="24440">MVGNVGKTTNNLIDQIEAVAQAEREDQWGEMPGRIVAFDAAKQSATIQPLYMRVMNGQPMALPELLEVPVRFSRSGRGSITFPVQVGDRVTLRPQMRSSEKYHADPDQADGYVASDTRTYNLSDMEAHLDGGESLLDPIQNFDAENTHVRFDGEGKFGIKGSADGKISIEGSEGNVYDIIASMFELIATDELLIKHGSSSGSGHALQNRDQLIELAAKLRSMAL</sequence>
<dbReference type="RefSeq" id="WP_119541671.1">
    <property type="nucleotide sequence ID" value="NZ_QYRN01000017.1"/>
</dbReference>
<comment type="caution">
    <text evidence="2">The sequence shown here is derived from an EMBL/GenBank/DDBJ whole genome shotgun (WGS) entry which is preliminary data.</text>
</comment>
<organism evidence="2 3">
    <name type="scientific">Aureimonas flava</name>
    <dbReference type="NCBI Taxonomy" id="2320271"/>
    <lineage>
        <taxon>Bacteria</taxon>
        <taxon>Pseudomonadati</taxon>
        <taxon>Pseudomonadota</taxon>
        <taxon>Alphaproteobacteria</taxon>
        <taxon>Hyphomicrobiales</taxon>
        <taxon>Aurantimonadaceae</taxon>
        <taxon>Aureimonas</taxon>
    </lineage>
</organism>
<dbReference type="AlphaFoldDB" id="A0A3A1WNP1"/>
<evidence type="ECO:0000313" key="2">
    <source>
        <dbReference type="EMBL" id="RIX97166.1"/>
    </source>
</evidence>
<dbReference type="Proteomes" id="UP000265750">
    <property type="component" value="Unassembled WGS sequence"/>
</dbReference>
<feature type="domain" description="Phage protein Gp138 N-terminal" evidence="1">
    <location>
        <begin position="31"/>
        <end position="125"/>
    </location>
</feature>